<keyword evidence="8 12" id="KW-0694">RNA-binding</keyword>
<gene>
    <name evidence="17" type="ORF">CCH79_00015477</name>
</gene>
<protein>
    <recommendedName>
        <fullName evidence="13">RNA-binding protein 8A</fullName>
    </recommendedName>
</protein>
<comment type="subcellular location">
    <subcellularLocation>
        <location evidence="1 13">Nucleus speckle</location>
    </subcellularLocation>
    <subcellularLocation>
        <location evidence="13">Nucleus</location>
    </subcellularLocation>
    <subcellularLocation>
        <location evidence="13">Cytoplasm</location>
    </subcellularLocation>
</comment>
<dbReference type="InterPro" id="IPR035979">
    <property type="entry name" value="RBD_domain_sf"/>
</dbReference>
<dbReference type="PANTHER" id="PTHR45894">
    <property type="entry name" value="RNA-BINDING PROTEIN 8A"/>
    <property type="match status" value="1"/>
</dbReference>
<evidence type="ECO:0000256" key="13">
    <source>
        <dbReference type="RuleBase" id="RU361239"/>
    </source>
</evidence>
<evidence type="ECO:0000256" key="14">
    <source>
        <dbReference type="SAM" id="MobiDB-lite"/>
    </source>
</evidence>
<evidence type="ECO:0000256" key="3">
    <source>
        <dbReference type="ARBA" id="ARBA00022448"/>
    </source>
</evidence>
<dbReference type="GO" id="GO:0016607">
    <property type="term" value="C:nuclear speck"/>
    <property type="evidence" value="ECO:0007669"/>
    <property type="project" value="UniProtKB-SubCell"/>
</dbReference>
<evidence type="ECO:0000256" key="11">
    <source>
        <dbReference type="ARBA" id="ARBA00023242"/>
    </source>
</evidence>
<keyword evidence="10 13" id="KW-0508">mRNA splicing</keyword>
<dbReference type="GO" id="GO:0051028">
    <property type="term" value="P:mRNA transport"/>
    <property type="evidence" value="ECO:0007669"/>
    <property type="project" value="UniProtKB-KW"/>
</dbReference>
<dbReference type="InterPro" id="IPR000504">
    <property type="entry name" value="RRM_dom"/>
</dbReference>
<comment type="subunit">
    <text evidence="13">Heterodimer with MAGOH. Part of the mRNA splicing-dependent exon junction complex (EJC) complex; the core complex contains CASC3, EIF4A3, MAGOH and RBM8A.</text>
</comment>
<dbReference type="SUPFAM" id="SSF54928">
    <property type="entry name" value="RNA-binding domain, RBD"/>
    <property type="match status" value="1"/>
</dbReference>
<dbReference type="Proteomes" id="UP000250572">
    <property type="component" value="Unassembled WGS sequence"/>
</dbReference>
<keyword evidence="15" id="KW-1133">Transmembrane helix</keyword>
<evidence type="ECO:0000256" key="4">
    <source>
        <dbReference type="ARBA" id="ARBA00022490"/>
    </source>
</evidence>
<feature type="domain" description="RRM" evidence="16">
    <location>
        <begin position="198"/>
        <end position="276"/>
    </location>
</feature>
<keyword evidence="5 13" id="KW-0507">mRNA processing</keyword>
<comment type="caution">
    <text evidence="17">The sequence shown here is derived from an EMBL/GenBank/DDBJ whole genome shotgun (WGS) entry which is preliminary data.</text>
</comment>
<dbReference type="Pfam" id="PF00076">
    <property type="entry name" value="RRM_1"/>
    <property type="match status" value="1"/>
</dbReference>
<feature type="compositionally biased region" description="Basic and acidic residues" evidence="14">
    <location>
        <begin position="169"/>
        <end position="179"/>
    </location>
</feature>
<keyword evidence="11 13" id="KW-0539">Nucleus</keyword>
<sequence length="352" mass="39518">MCSSMLEMRGLTCSCSLAASDWTCSTRGWIFARLSSIFSMKSVDLRNCNVALEEVQRSPTQLKLSYWAVLVISRAFIFSTMSWVAVVMLVDISLRSWVILSTSAWTSRFTSDLASEPEIESRTDIMADVLDLHEAGGEDFPMDEDGDESIHKLKEKAKKRKGRGFGLEEGSRSRAKEDYDTVEQDGDEPGPQRSVEGWILFVTGVHEEATEEDIHDKFSEFGEIKNLHLNLDRRTGYLKGYALVEYETYKEAQAAMEGLNGQDMMGQTISVDWAFVRGPPKNKRRWTETQQKSRPETTLSACVEEQPLLKRRRAPPCLVACQSVTQHFAPALGGLPHGRDAQNRGTCLDDAV</sequence>
<keyword evidence="6" id="KW-0747">Spliceosome</keyword>
<feature type="transmembrane region" description="Helical" evidence="15">
    <location>
        <begin position="66"/>
        <end position="90"/>
    </location>
</feature>
<dbReference type="Gene3D" id="3.30.70.330">
    <property type="match status" value="1"/>
</dbReference>
<feature type="region of interest" description="Disordered" evidence="14">
    <location>
        <begin position="155"/>
        <end position="193"/>
    </location>
</feature>
<dbReference type="InterPro" id="IPR033744">
    <property type="entry name" value="RRM_RBM8"/>
</dbReference>
<keyword evidence="9" id="KW-0866">Nonsense-mediated mRNA decay</keyword>
<dbReference type="GO" id="GO:0003729">
    <property type="term" value="F:mRNA binding"/>
    <property type="evidence" value="ECO:0007669"/>
    <property type="project" value="InterPro"/>
</dbReference>
<comment type="function">
    <text evidence="13">Core component of the splicing-dependent multiprotein exon junction complex (EJC) deposited at splice junctions on mRNAs.</text>
</comment>
<evidence type="ECO:0000256" key="5">
    <source>
        <dbReference type="ARBA" id="ARBA00022664"/>
    </source>
</evidence>
<evidence type="ECO:0000256" key="6">
    <source>
        <dbReference type="ARBA" id="ARBA00022728"/>
    </source>
</evidence>
<keyword evidence="3 13" id="KW-0813">Transport</keyword>
<reference evidence="17 18" key="1">
    <citation type="journal article" date="2018" name="G3 (Bethesda)">
        <title>A High-Quality Reference Genome for the Invasive Mosquitofish Gambusia affinis Using a Chicago Library.</title>
        <authorList>
            <person name="Hoffberg S.L."/>
            <person name="Troendle N.J."/>
            <person name="Glenn T.C."/>
            <person name="Mahmud O."/>
            <person name="Louha S."/>
            <person name="Chalopin D."/>
            <person name="Bennetzen J.L."/>
            <person name="Mauricio R."/>
        </authorList>
    </citation>
    <scope>NUCLEOTIDE SEQUENCE [LARGE SCALE GENOMIC DNA]</scope>
    <source>
        <strain evidence="17">NE01/NJP1002.9</strain>
        <tissue evidence="17">Muscle</tissue>
    </source>
</reference>
<accession>A0A315VPF1</accession>
<evidence type="ECO:0000313" key="18">
    <source>
        <dbReference type="Proteomes" id="UP000250572"/>
    </source>
</evidence>
<evidence type="ECO:0000256" key="15">
    <source>
        <dbReference type="SAM" id="Phobius"/>
    </source>
</evidence>
<dbReference type="InterPro" id="IPR008111">
    <property type="entry name" value="RNA-bd_8"/>
</dbReference>
<evidence type="ECO:0000256" key="9">
    <source>
        <dbReference type="ARBA" id="ARBA00023161"/>
    </source>
</evidence>
<evidence type="ECO:0000256" key="7">
    <source>
        <dbReference type="ARBA" id="ARBA00022816"/>
    </source>
</evidence>
<dbReference type="STRING" id="33528.ENSGAFP00000032228"/>
<dbReference type="GO" id="GO:0005737">
    <property type="term" value="C:cytoplasm"/>
    <property type="evidence" value="ECO:0007669"/>
    <property type="project" value="UniProtKB-SubCell"/>
</dbReference>
<dbReference type="PRINTS" id="PR01738">
    <property type="entry name" value="RNABINDINGM8"/>
</dbReference>
<dbReference type="GO" id="GO:0005681">
    <property type="term" value="C:spliceosomal complex"/>
    <property type="evidence" value="ECO:0007669"/>
    <property type="project" value="UniProtKB-KW"/>
</dbReference>
<dbReference type="GO" id="GO:0008380">
    <property type="term" value="P:RNA splicing"/>
    <property type="evidence" value="ECO:0007669"/>
    <property type="project" value="UniProtKB-KW"/>
</dbReference>
<keyword evidence="15" id="KW-0812">Transmembrane</keyword>
<keyword evidence="4 13" id="KW-0963">Cytoplasm</keyword>
<dbReference type="GO" id="GO:0006397">
    <property type="term" value="P:mRNA processing"/>
    <property type="evidence" value="ECO:0007669"/>
    <property type="project" value="UniProtKB-KW"/>
</dbReference>
<dbReference type="CDD" id="cd12324">
    <property type="entry name" value="RRM_RBM8"/>
    <property type="match status" value="1"/>
</dbReference>
<dbReference type="AlphaFoldDB" id="A0A315VPF1"/>
<name>A0A315VPF1_GAMAF</name>
<organism evidence="17 18">
    <name type="scientific">Gambusia affinis</name>
    <name type="common">Western mosquitofish</name>
    <name type="synonym">Heterandria affinis</name>
    <dbReference type="NCBI Taxonomy" id="33528"/>
    <lineage>
        <taxon>Eukaryota</taxon>
        <taxon>Metazoa</taxon>
        <taxon>Chordata</taxon>
        <taxon>Craniata</taxon>
        <taxon>Vertebrata</taxon>
        <taxon>Euteleostomi</taxon>
        <taxon>Actinopterygii</taxon>
        <taxon>Neopterygii</taxon>
        <taxon>Teleostei</taxon>
        <taxon>Neoteleostei</taxon>
        <taxon>Acanthomorphata</taxon>
        <taxon>Ovalentaria</taxon>
        <taxon>Atherinomorphae</taxon>
        <taxon>Cyprinodontiformes</taxon>
        <taxon>Poeciliidae</taxon>
        <taxon>Poeciliinae</taxon>
        <taxon>Gambusia</taxon>
    </lineage>
</organism>
<evidence type="ECO:0000256" key="12">
    <source>
        <dbReference type="PROSITE-ProRule" id="PRU00176"/>
    </source>
</evidence>
<dbReference type="EMBL" id="NHOQ01001373">
    <property type="protein sequence ID" value="PWA24940.1"/>
    <property type="molecule type" value="Genomic_DNA"/>
</dbReference>
<keyword evidence="7 13" id="KW-0509">mRNA transport</keyword>
<dbReference type="InterPro" id="IPR012677">
    <property type="entry name" value="Nucleotide-bd_a/b_plait_sf"/>
</dbReference>
<proteinExistence type="inferred from homology"/>
<dbReference type="PROSITE" id="PS50102">
    <property type="entry name" value="RRM"/>
    <property type="match status" value="1"/>
</dbReference>
<evidence type="ECO:0000259" key="16">
    <source>
        <dbReference type="PROSITE" id="PS50102"/>
    </source>
</evidence>
<dbReference type="SMART" id="SM00360">
    <property type="entry name" value="RRM"/>
    <property type="match status" value="1"/>
</dbReference>
<keyword evidence="15" id="KW-0472">Membrane</keyword>
<evidence type="ECO:0000256" key="2">
    <source>
        <dbReference type="ARBA" id="ARBA00007987"/>
    </source>
</evidence>
<evidence type="ECO:0000256" key="1">
    <source>
        <dbReference type="ARBA" id="ARBA00004324"/>
    </source>
</evidence>
<evidence type="ECO:0000313" key="17">
    <source>
        <dbReference type="EMBL" id="PWA24940.1"/>
    </source>
</evidence>
<dbReference type="FunFam" id="3.30.70.330:FF:000157">
    <property type="entry name" value="RNA-binding protein 8A"/>
    <property type="match status" value="1"/>
</dbReference>
<comment type="similarity">
    <text evidence="2 13">Belongs to the RBM8A family.</text>
</comment>
<dbReference type="GO" id="GO:0000184">
    <property type="term" value="P:nuclear-transcribed mRNA catabolic process, nonsense-mediated decay"/>
    <property type="evidence" value="ECO:0007669"/>
    <property type="project" value="UniProtKB-KW"/>
</dbReference>
<evidence type="ECO:0000256" key="8">
    <source>
        <dbReference type="ARBA" id="ARBA00022884"/>
    </source>
</evidence>
<evidence type="ECO:0000256" key="10">
    <source>
        <dbReference type="ARBA" id="ARBA00023187"/>
    </source>
</evidence>
<keyword evidence="18" id="KW-1185">Reference proteome</keyword>